<dbReference type="EMBL" id="LAHO01000007">
    <property type="protein sequence ID" value="KKO45782.1"/>
    <property type="molecule type" value="Genomic_DNA"/>
</dbReference>
<evidence type="ECO:0000313" key="2">
    <source>
        <dbReference type="Proteomes" id="UP000034228"/>
    </source>
</evidence>
<gene>
    <name evidence="1" type="ORF">WG68_08685</name>
</gene>
<dbReference type="STRING" id="336831.WG68_08685"/>
<protein>
    <submittedName>
        <fullName evidence="1">Uncharacterized protein</fullName>
    </submittedName>
</protein>
<keyword evidence="2" id="KW-1185">Reference proteome</keyword>
<comment type="caution">
    <text evidence="1">The sequence shown here is derived from an EMBL/GenBank/DDBJ whole genome shotgun (WGS) entry which is preliminary data.</text>
</comment>
<dbReference type="RefSeq" id="WP_046557300.1">
    <property type="nucleotide sequence ID" value="NZ_LAHO01000007.1"/>
</dbReference>
<accession>A0A0M2V4K7</accession>
<sequence>MENIETILSWFTPESYAKSKELTLCQYFGCLRTRRDFLIYINDSQKNPSFNLEACKESFILKVKKNGVLTWPLSEKELDSELELFRNYSVRKSTGKAINDDEMNSYTISISAYFLDRKQLIEELVAYVDRYIVPNLQPDGIRKLPDVSSVLRELHEARALQFLDLLIFEKLFLKKKLSVEKKLGIIFSDSKLDLQTVYHRFKQTHLKTFKEHVGYFDGTANKYGFLLEAARQQFVNPNIANARIFP</sequence>
<name>A0A0M2V4K7_9GAMM</name>
<organism evidence="1 2">
    <name type="scientific">Arsukibacterium ikkense</name>
    <dbReference type="NCBI Taxonomy" id="336831"/>
    <lineage>
        <taxon>Bacteria</taxon>
        <taxon>Pseudomonadati</taxon>
        <taxon>Pseudomonadota</taxon>
        <taxon>Gammaproteobacteria</taxon>
        <taxon>Chromatiales</taxon>
        <taxon>Chromatiaceae</taxon>
        <taxon>Arsukibacterium</taxon>
    </lineage>
</organism>
<dbReference type="AlphaFoldDB" id="A0A0M2V4K7"/>
<proteinExistence type="predicted"/>
<dbReference type="Proteomes" id="UP000034228">
    <property type="component" value="Unassembled WGS sequence"/>
</dbReference>
<evidence type="ECO:0000313" key="1">
    <source>
        <dbReference type="EMBL" id="KKO45782.1"/>
    </source>
</evidence>
<reference evidence="1 2" key="1">
    <citation type="submission" date="2015-03" db="EMBL/GenBank/DDBJ databases">
        <title>Draft genome sequences of two protease-producing strains of Arsukibacterium isolated from two cold and alkaline environments.</title>
        <authorList>
            <person name="Lylloff J.E."/>
            <person name="Skov L.B."/>
            <person name="Jepsen M."/>
            <person name="Hallin P.F."/>
            <person name="Sorensen S.J."/>
            <person name="Stougaard P."/>
            <person name="Glaring M.A."/>
        </authorList>
    </citation>
    <scope>NUCLEOTIDE SEQUENCE [LARGE SCALE GENOMIC DNA]</scope>
    <source>
        <strain evidence="1 2">GCM72</strain>
    </source>
</reference>